<evidence type="ECO:0000313" key="3">
    <source>
        <dbReference type="EMBL" id="KAK4217623.1"/>
    </source>
</evidence>
<dbReference type="GO" id="GO:0016301">
    <property type="term" value="F:kinase activity"/>
    <property type="evidence" value="ECO:0007669"/>
    <property type="project" value="UniProtKB-KW"/>
</dbReference>
<reference evidence="3" key="2">
    <citation type="submission" date="2023-05" db="EMBL/GenBank/DDBJ databases">
        <authorList>
            <consortium name="Lawrence Berkeley National Laboratory"/>
            <person name="Steindorff A."/>
            <person name="Hensen N."/>
            <person name="Bonometti L."/>
            <person name="Westerberg I."/>
            <person name="Brannstrom I.O."/>
            <person name="Guillou S."/>
            <person name="Cros-Aarteil S."/>
            <person name="Calhoun S."/>
            <person name="Haridas S."/>
            <person name="Kuo A."/>
            <person name="Mondo S."/>
            <person name="Pangilinan J."/>
            <person name="Riley R."/>
            <person name="Labutti K."/>
            <person name="Andreopoulos B."/>
            <person name="Lipzen A."/>
            <person name="Chen C."/>
            <person name="Yanf M."/>
            <person name="Daum C."/>
            <person name="Ng V."/>
            <person name="Clum A."/>
            <person name="Ohm R."/>
            <person name="Martin F."/>
            <person name="Silar P."/>
            <person name="Natvig D."/>
            <person name="Lalanne C."/>
            <person name="Gautier V."/>
            <person name="Ament-Velasquez S.L."/>
            <person name="Kruys A."/>
            <person name="Hutchinson M.I."/>
            <person name="Powell A.J."/>
            <person name="Barry K."/>
            <person name="Miller A.N."/>
            <person name="Grigoriev I.V."/>
            <person name="Debuchy R."/>
            <person name="Gladieux P."/>
            <person name="Thoren M.H."/>
            <person name="Johannesson H."/>
        </authorList>
    </citation>
    <scope>NUCLEOTIDE SEQUENCE</scope>
    <source>
        <strain evidence="3">PSN293</strain>
    </source>
</reference>
<gene>
    <name evidence="3" type="ORF">QBC37DRAFT_369740</name>
</gene>
<dbReference type="Proteomes" id="UP001301769">
    <property type="component" value="Unassembled WGS sequence"/>
</dbReference>
<reference evidence="3" key="1">
    <citation type="journal article" date="2023" name="Mol. Phylogenet. Evol.">
        <title>Genome-scale phylogeny and comparative genomics of the fungal order Sordariales.</title>
        <authorList>
            <person name="Hensen N."/>
            <person name="Bonometti L."/>
            <person name="Westerberg I."/>
            <person name="Brannstrom I.O."/>
            <person name="Guillou S."/>
            <person name="Cros-Aarteil S."/>
            <person name="Calhoun S."/>
            <person name="Haridas S."/>
            <person name="Kuo A."/>
            <person name="Mondo S."/>
            <person name="Pangilinan J."/>
            <person name="Riley R."/>
            <person name="LaButti K."/>
            <person name="Andreopoulos B."/>
            <person name="Lipzen A."/>
            <person name="Chen C."/>
            <person name="Yan M."/>
            <person name="Daum C."/>
            <person name="Ng V."/>
            <person name="Clum A."/>
            <person name="Steindorff A."/>
            <person name="Ohm R.A."/>
            <person name="Martin F."/>
            <person name="Silar P."/>
            <person name="Natvig D.O."/>
            <person name="Lalanne C."/>
            <person name="Gautier V."/>
            <person name="Ament-Velasquez S.L."/>
            <person name="Kruys A."/>
            <person name="Hutchinson M.I."/>
            <person name="Powell A.J."/>
            <person name="Barry K."/>
            <person name="Miller A.N."/>
            <person name="Grigoriev I.V."/>
            <person name="Debuchy R."/>
            <person name="Gladieux P."/>
            <person name="Hiltunen Thoren M."/>
            <person name="Johannesson H."/>
        </authorList>
    </citation>
    <scope>NUCLEOTIDE SEQUENCE</scope>
    <source>
        <strain evidence="3">PSN293</strain>
    </source>
</reference>
<dbReference type="InterPro" id="IPR018865">
    <property type="entry name" value="STK19-like"/>
</dbReference>
<comment type="similarity">
    <text evidence="1">Belongs to the STK19 family.</text>
</comment>
<evidence type="ECO:0000313" key="4">
    <source>
        <dbReference type="Proteomes" id="UP001301769"/>
    </source>
</evidence>
<keyword evidence="3" id="KW-0418">Kinase</keyword>
<comment type="caution">
    <text evidence="3">The sequence shown here is derived from an EMBL/GenBank/DDBJ whole genome shotgun (WGS) entry which is preliminary data.</text>
</comment>
<dbReference type="PANTHER" id="PTHR15243:SF0">
    <property type="entry name" value="SERINE_THREONINE-PROTEIN KINASE 19"/>
    <property type="match status" value="1"/>
</dbReference>
<dbReference type="EMBL" id="MU858058">
    <property type="protein sequence ID" value="KAK4217623.1"/>
    <property type="molecule type" value="Genomic_DNA"/>
</dbReference>
<evidence type="ECO:0000256" key="2">
    <source>
        <dbReference type="SAM" id="MobiDB-lite"/>
    </source>
</evidence>
<keyword evidence="3" id="KW-0808">Transferase</keyword>
<organism evidence="3 4">
    <name type="scientific">Rhypophila decipiens</name>
    <dbReference type="NCBI Taxonomy" id="261697"/>
    <lineage>
        <taxon>Eukaryota</taxon>
        <taxon>Fungi</taxon>
        <taxon>Dikarya</taxon>
        <taxon>Ascomycota</taxon>
        <taxon>Pezizomycotina</taxon>
        <taxon>Sordariomycetes</taxon>
        <taxon>Sordariomycetidae</taxon>
        <taxon>Sordariales</taxon>
        <taxon>Naviculisporaceae</taxon>
        <taxon>Rhypophila</taxon>
    </lineage>
</organism>
<dbReference type="PANTHER" id="PTHR15243">
    <property type="entry name" value="SERINE/THREONINE-PROTEIN KINASE 19"/>
    <property type="match status" value="1"/>
</dbReference>
<feature type="compositionally biased region" description="Polar residues" evidence="2">
    <location>
        <begin position="52"/>
        <end position="84"/>
    </location>
</feature>
<dbReference type="Pfam" id="PF10494">
    <property type="entry name" value="Stk19"/>
    <property type="match status" value="1"/>
</dbReference>
<feature type="compositionally biased region" description="Low complexity" evidence="2">
    <location>
        <begin position="22"/>
        <end position="46"/>
    </location>
</feature>
<evidence type="ECO:0000256" key="1">
    <source>
        <dbReference type="ARBA" id="ARBA00093458"/>
    </source>
</evidence>
<dbReference type="AlphaFoldDB" id="A0AAN6YE61"/>
<feature type="region of interest" description="Disordered" evidence="2">
    <location>
        <begin position="1"/>
        <end position="84"/>
    </location>
</feature>
<name>A0AAN6YE61_9PEZI</name>
<keyword evidence="4" id="KW-1185">Reference proteome</keyword>
<dbReference type="GO" id="GO:0046579">
    <property type="term" value="P:positive regulation of Ras protein signal transduction"/>
    <property type="evidence" value="ECO:0007669"/>
    <property type="project" value="TreeGrafter"/>
</dbReference>
<sequence length="435" mass="46228">MSNNLRSVLGMPRVQKKKKMSKTTSSNHQSFSSSASSTISPSWTSSLARTKPLNTSVGSGEKISSQPSQNQPATAQRPTTLQEQTTFDDVAQAQKYTLSLMFDPIPDRGSGMNSVKISQVLNTRQAIPRLNSTAHLQQALLLGRGWKGKNCSKSPTAAERELADAIGRGVMRRIVLPESGRDFSYSAKGGKVTGDLVILATDLEGMVLASSLEKKTLEKFVKWLKGNPAAQRISGGDSSFKSEQLDALVRAGFLTAVNDGVGRLTGVYARPEDRSSMLSLEVVSRAAAGSFAAVGGDNALHDAGGTGGARSMNDKGGCSGPSGTFCVAVPGAGLFLKLVSGALERIEELLQRAQDREMPVDDLREKWDGGIPGDRAAALAKKARGEFVGIMPARTKKWKDFHGLSFDWILQEAVGAGLVEVFETGSVGLGVRLLT</sequence>
<proteinExistence type="inferred from homology"/>
<accession>A0AAN6YE61</accession>
<protein>
    <submittedName>
        <fullName evidence="3">Serine-threonine protein kinase 19-domain-containing protein</fullName>
    </submittedName>
</protein>